<dbReference type="EnsemblMetazoa" id="AMEM007422-RA">
    <property type="protein sequence ID" value="AMEM007422-PA"/>
    <property type="gene ID" value="AMEM007422"/>
</dbReference>
<evidence type="ECO:0000313" key="3">
    <source>
        <dbReference type="Proteomes" id="UP000075903"/>
    </source>
</evidence>
<name>A0A182V1S4_ANOME</name>
<proteinExistence type="predicted"/>
<sequence>MLSGKRILLVVVSFTVHRVTLMSGPVKDDGFRSCRPPDTDMKNPYSSTLNMQFGSSSLLSFSSVHRSNTHPVRSGSGTGICQLNSNFFVMLPSARPLRGRVMENVSSRLPQSMPKVPLMESFLNPSPSDRNTNARQCLRVGVRFAVGCRAFYGKRER</sequence>
<reference evidence="2" key="1">
    <citation type="submission" date="2020-05" db="UniProtKB">
        <authorList>
            <consortium name="EnsemblMetazoa"/>
        </authorList>
    </citation>
    <scope>IDENTIFICATION</scope>
    <source>
        <strain evidence="2">MAF</strain>
    </source>
</reference>
<evidence type="ECO:0008006" key="4">
    <source>
        <dbReference type="Google" id="ProtNLM"/>
    </source>
</evidence>
<evidence type="ECO:0000313" key="2">
    <source>
        <dbReference type="EnsemblMetazoa" id="AMEM007422-PA"/>
    </source>
</evidence>
<keyword evidence="3" id="KW-1185">Reference proteome</keyword>
<feature type="chain" id="PRO_5008139002" description="Secreted protein" evidence="1">
    <location>
        <begin position="24"/>
        <end position="157"/>
    </location>
</feature>
<keyword evidence="1" id="KW-0732">Signal</keyword>
<accession>A0A182V1S4</accession>
<feature type="signal peptide" evidence="1">
    <location>
        <begin position="1"/>
        <end position="23"/>
    </location>
</feature>
<dbReference type="AlphaFoldDB" id="A0A182V1S4"/>
<organism evidence="2 3">
    <name type="scientific">Anopheles merus</name>
    <name type="common">Mosquito</name>
    <dbReference type="NCBI Taxonomy" id="30066"/>
    <lineage>
        <taxon>Eukaryota</taxon>
        <taxon>Metazoa</taxon>
        <taxon>Ecdysozoa</taxon>
        <taxon>Arthropoda</taxon>
        <taxon>Hexapoda</taxon>
        <taxon>Insecta</taxon>
        <taxon>Pterygota</taxon>
        <taxon>Neoptera</taxon>
        <taxon>Endopterygota</taxon>
        <taxon>Diptera</taxon>
        <taxon>Nematocera</taxon>
        <taxon>Culicoidea</taxon>
        <taxon>Culicidae</taxon>
        <taxon>Anophelinae</taxon>
        <taxon>Anopheles</taxon>
    </lineage>
</organism>
<dbReference type="Proteomes" id="UP000075903">
    <property type="component" value="Unassembled WGS sequence"/>
</dbReference>
<evidence type="ECO:0000256" key="1">
    <source>
        <dbReference type="SAM" id="SignalP"/>
    </source>
</evidence>
<dbReference type="VEuPathDB" id="VectorBase:AMEM007422"/>
<protein>
    <recommendedName>
        <fullName evidence="4">Secreted protein</fullName>
    </recommendedName>
</protein>